<sequence length="303" mass="34394">MDRTWICHLAVLQELCVVRGGRDSDLSVAGGCLGHRCGWCRTLFFLLDTGEIILLTRISIRYLTQVILVLTRILDAHGLALQWPGAYCVDSEYGCCVPKYGYPAEDFFVQSFTTFDLSLNKAIVRCNSDKPFDINKCSNLITMHEQLEPIENNLNHYWSNIHCPRTDGTSTWKSEWRSYGVCSGLKEVDYFRAALNLRKNADVLGALAEQGINPDYRLYSTEHIKWAVNQKLGVMPGVQCRDGPFGKKQLYQIYLCVDKNGEAFIDCPKLPKLQCPEEVLFHPFHTWMLNATSPAKIMLPTEA</sequence>
<proteinExistence type="inferred from homology"/>
<dbReference type="AlphaFoldDB" id="M8CBP8"/>
<dbReference type="InterPro" id="IPR001568">
    <property type="entry name" value="RNase_T2-like"/>
</dbReference>
<dbReference type="PANTHER" id="PTHR11240:SF47">
    <property type="entry name" value="OS09G0537700 PROTEIN"/>
    <property type="match status" value="1"/>
</dbReference>
<name>M8CBP8_AEGTA</name>
<evidence type="ECO:0000256" key="1">
    <source>
        <dbReference type="ARBA" id="ARBA00007469"/>
    </source>
</evidence>
<evidence type="ECO:0000256" key="3">
    <source>
        <dbReference type="RuleBase" id="RU004328"/>
    </source>
</evidence>
<dbReference type="InterPro" id="IPR033697">
    <property type="entry name" value="Ribonuclease_T2_eukaryotic"/>
</dbReference>
<evidence type="ECO:0000256" key="2">
    <source>
        <dbReference type="ARBA" id="ARBA00023157"/>
    </source>
</evidence>
<dbReference type="PANTHER" id="PTHR11240">
    <property type="entry name" value="RIBONUCLEASE T2"/>
    <property type="match status" value="1"/>
</dbReference>
<protein>
    <submittedName>
        <fullName evidence="4">Ribonuclease 1</fullName>
    </submittedName>
</protein>
<evidence type="ECO:0000313" key="4">
    <source>
        <dbReference type="EnsemblPlants" id="EMT31573"/>
    </source>
</evidence>
<dbReference type="GO" id="GO:0006401">
    <property type="term" value="P:RNA catabolic process"/>
    <property type="evidence" value="ECO:0007669"/>
    <property type="project" value="TreeGrafter"/>
</dbReference>
<dbReference type="SUPFAM" id="SSF55895">
    <property type="entry name" value="Ribonuclease Rh-like"/>
    <property type="match status" value="1"/>
</dbReference>
<dbReference type="InterPro" id="IPR036430">
    <property type="entry name" value="RNase_T2-like_sf"/>
</dbReference>
<comment type="similarity">
    <text evidence="1 3">Belongs to the RNase T2 family.</text>
</comment>
<dbReference type="Pfam" id="PF00445">
    <property type="entry name" value="Ribonuclease_T2"/>
    <property type="match status" value="1"/>
</dbReference>
<organism evidence="4">
    <name type="scientific">Aegilops tauschii</name>
    <name type="common">Tausch's goatgrass</name>
    <name type="synonym">Aegilops squarrosa</name>
    <dbReference type="NCBI Taxonomy" id="37682"/>
    <lineage>
        <taxon>Eukaryota</taxon>
        <taxon>Viridiplantae</taxon>
        <taxon>Streptophyta</taxon>
        <taxon>Embryophyta</taxon>
        <taxon>Tracheophyta</taxon>
        <taxon>Spermatophyta</taxon>
        <taxon>Magnoliopsida</taxon>
        <taxon>Liliopsida</taxon>
        <taxon>Poales</taxon>
        <taxon>Poaceae</taxon>
        <taxon>BOP clade</taxon>
        <taxon>Pooideae</taxon>
        <taxon>Triticodae</taxon>
        <taxon>Triticeae</taxon>
        <taxon>Triticinae</taxon>
        <taxon>Aegilops</taxon>
    </lineage>
</organism>
<reference evidence="4" key="1">
    <citation type="submission" date="2015-06" db="UniProtKB">
        <authorList>
            <consortium name="EnsemblPlants"/>
        </authorList>
    </citation>
    <scope>IDENTIFICATION</scope>
</reference>
<dbReference type="GO" id="GO:0003723">
    <property type="term" value="F:RNA binding"/>
    <property type="evidence" value="ECO:0007669"/>
    <property type="project" value="InterPro"/>
</dbReference>
<dbReference type="Gene3D" id="3.90.730.10">
    <property type="entry name" value="Ribonuclease T2-like"/>
    <property type="match status" value="1"/>
</dbReference>
<dbReference type="GO" id="GO:0005576">
    <property type="term" value="C:extracellular region"/>
    <property type="evidence" value="ECO:0007669"/>
    <property type="project" value="TreeGrafter"/>
</dbReference>
<dbReference type="CDD" id="cd01061">
    <property type="entry name" value="RNase_T2_euk"/>
    <property type="match status" value="1"/>
</dbReference>
<dbReference type="EnsemblPlants" id="EMT31573">
    <property type="protein sequence ID" value="EMT31573"/>
    <property type="gene ID" value="F775_30092"/>
</dbReference>
<accession>M8CBP8</accession>
<dbReference type="GO" id="GO:0033897">
    <property type="term" value="F:ribonuclease T2 activity"/>
    <property type="evidence" value="ECO:0007669"/>
    <property type="project" value="InterPro"/>
</dbReference>
<keyword evidence="2" id="KW-1015">Disulfide bond</keyword>